<dbReference type="SMART" id="SM00490">
    <property type="entry name" value="HELICc"/>
    <property type="match status" value="1"/>
</dbReference>
<dbReference type="InterPro" id="IPR005580">
    <property type="entry name" value="DbpA/CsdA_RNA-bd_dom"/>
</dbReference>
<feature type="region of interest" description="Disordered" evidence="10">
    <location>
        <begin position="430"/>
        <end position="499"/>
    </location>
</feature>
<dbReference type="PROSITE" id="PS51194">
    <property type="entry name" value="HELICASE_CTER"/>
    <property type="match status" value="1"/>
</dbReference>
<protein>
    <recommendedName>
        <fullName evidence="1">RNA helicase</fullName>
        <ecNumber evidence="1">3.6.4.13</ecNumber>
    </recommendedName>
</protein>
<dbReference type="InterPro" id="IPR057325">
    <property type="entry name" value="DeaD_dimer"/>
</dbReference>
<dbReference type="InterPro" id="IPR044742">
    <property type="entry name" value="DEAD/DEAH_RhlB"/>
</dbReference>
<keyword evidence="4 9" id="KW-0378">Hydrolase</keyword>
<evidence type="ECO:0000313" key="15">
    <source>
        <dbReference type="Proteomes" id="UP000235122"/>
    </source>
</evidence>
<keyword evidence="15" id="KW-1185">Reference proteome</keyword>
<dbReference type="CDD" id="cd18787">
    <property type="entry name" value="SF2_C_DEAD"/>
    <property type="match status" value="1"/>
</dbReference>
<dbReference type="GO" id="GO:0016787">
    <property type="term" value="F:hydrolase activity"/>
    <property type="evidence" value="ECO:0007669"/>
    <property type="project" value="UniProtKB-KW"/>
</dbReference>
<sequence length="574" mass="62158">MTSKTFADLALPNDLLKAVENLGFAHPTPIQEAAIPALLQKKDVVGIAQTGTGKTAAFGLPLLAHIDGEGVQALVLAPTRELALQSAGAISDFASASRDTNVVAVYGGSPYGPQIGAIKDGAQVVVGTPGRIIDLIEKGALDLSGVRFFVLDEADEMLRMGFAEDVETIAASVPDDSVTALFSATMPPAIKKVAETHLKDPVEISIARQSTTVSTVHQTYAVVPFKFKNVALARVLATMDSGATIVFVRTRLDAEEVANDMTARGFRTAAISGDVAQNERERIVERLRNGTLDVLVATDVAARGLDVERIELVVNFDVPRQDEAYVHRIGRTGRAGREGRALSFFTPRERGKLRQIEKLTGTKMEAVRVPSPEQVRTHKASHILNRLPERIASGRLELYFGLIEEMAEEKGMYMADVAAALLALAVGDGDNDSDKLRTRGGHSPRIRKEEHLDQDGQFLYADFEEGREGKKEKRSRSARREQNGRRKGHSPMPGAKRYRVEVGRRDGVKPGSIVGAITGESDLRGKDLGRIEIFPSFSLVEIAGGISAPEAKRIGKAKVAGRALRIREDRGPKR</sequence>
<dbReference type="RefSeq" id="WP_024331707.1">
    <property type="nucleotide sequence ID" value="NZ_JASOXK010000006.1"/>
</dbReference>
<dbReference type="InterPro" id="IPR014014">
    <property type="entry name" value="RNA_helicase_DEAD_Q_motif"/>
</dbReference>
<dbReference type="InterPro" id="IPR001650">
    <property type="entry name" value="Helicase_C-like"/>
</dbReference>
<dbReference type="GO" id="GO:0009409">
    <property type="term" value="P:response to cold"/>
    <property type="evidence" value="ECO:0007669"/>
    <property type="project" value="TreeGrafter"/>
</dbReference>
<dbReference type="EMBL" id="PKKO01000005">
    <property type="protein sequence ID" value="PKY71961.1"/>
    <property type="molecule type" value="Genomic_DNA"/>
</dbReference>
<dbReference type="AlphaFoldDB" id="A0A2I1ILF8"/>
<evidence type="ECO:0000256" key="2">
    <source>
        <dbReference type="ARBA" id="ARBA00022490"/>
    </source>
</evidence>
<dbReference type="GO" id="GO:0003724">
    <property type="term" value="F:RNA helicase activity"/>
    <property type="evidence" value="ECO:0007669"/>
    <property type="project" value="UniProtKB-EC"/>
</dbReference>
<dbReference type="PROSITE" id="PS51195">
    <property type="entry name" value="Q_MOTIF"/>
    <property type="match status" value="1"/>
</dbReference>
<dbReference type="Gene3D" id="3.40.50.300">
    <property type="entry name" value="P-loop containing nucleotide triphosphate hydrolases"/>
    <property type="match status" value="2"/>
</dbReference>
<evidence type="ECO:0000256" key="10">
    <source>
        <dbReference type="SAM" id="MobiDB-lite"/>
    </source>
</evidence>
<evidence type="ECO:0000256" key="5">
    <source>
        <dbReference type="ARBA" id="ARBA00022806"/>
    </source>
</evidence>
<evidence type="ECO:0000256" key="9">
    <source>
        <dbReference type="RuleBase" id="RU000492"/>
    </source>
</evidence>
<gene>
    <name evidence="14" type="ORF">CYJ19_09225</name>
</gene>
<reference evidence="14 15" key="1">
    <citation type="submission" date="2017-12" db="EMBL/GenBank/DDBJ databases">
        <title>Phylogenetic diversity of female urinary microbiome.</title>
        <authorList>
            <person name="Thomas-White K."/>
            <person name="Wolfe A.J."/>
        </authorList>
    </citation>
    <scope>NUCLEOTIDE SEQUENCE [LARGE SCALE GENOMIC DNA]</scope>
    <source>
        <strain evidence="14 15">UMB0402</strain>
    </source>
</reference>
<dbReference type="PROSITE" id="PS00039">
    <property type="entry name" value="DEAD_ATP_HELICASE"/>
    <property type="match status" value="1"/>
</dbReference>
<dbReference type="Pfam" id="PF25399">
    <property type="entry name" value="DeaD_dimer"/>
    <property type="match status" value="1"/>
</dbReference>
<evidence type="ECO:0000313" key="14">
    <source>
        <dbReference type="EMBL" id="PKY71961.1"/>
    </source>
</evidence>
<evidence type="ECO:0000259" key="13">
    <source>
        <dbReference type="PROSITE" id="PS51195"/>
    </source>
</evidence>
<dbReference type="Pfam" id="PF03880">
    <property type="entry name" value="DbpA"/>
    <property type="match status" value="1"/>
</dbReference>
<evidence type="ECO:0000259" key="11">
    <source>
        <dbReference type="PROSITE" id="PS51192"/>
    </source>
</evidence>
<accession>A0A2I1ILF8</accession>
<dbReference type="InterPro" id="IPR027417">
    <property type="entry name" value="P-loop_NTPase"/>
</dbReference>
<evidence type="ECO:0000256" key="6">
    <source>
        <dbReference type="ARBA" id="ARBA00022840"/>
    </source>
</evidence>
<dbReference type="GO" id="GO:0005829">
    <property type="term" value="C:cytosol"/>
    <property type="evidence" value="ECO:0007669"/>
    <property type="project" value="TreeGrafter"/>
</dbReference>
<dbReference type="GO" id="GO:0005840">
    <property type="term" value="C:ribosome"/>
    <property type="evidence" value="ECO:0007669"/>
    <property type="project" value="TreeGrafter"/>
</dbReference>
<dbReference type="InterPro" id="IPR012677">
    <property type="entry name" value="Nucleotide-bd_a/b_plait_sf"/>
</dbReference>
<keyword evidence="6 9" id="KW-0067">ATP-binding</keyword>
<dbReference type="PANTHER" id="PTHR47963">
    <property type="entry name" value="DEAD-BOX ATP-DEPENDENT RNA HELICASE 47, MITOCHONDRIAL"/>
    <property type="match status" value="1"/>
</dbReference>
<dbReference type="SMART" id="SM00487">
    <property type="entry name" value="DEXDc"/>
    <property type="match status" value="1"/>
</dbReference>
<evidence type="ECO:0000256" key="7">
    <source>
        <dbReference type="ARBA" id="ARBA00023016"/>
    </source>
</evidence>
<dbReference type="InterPro" id="IPR000629">
    <property type="entry name" value="RNA-helicase_DEAD-box_CS"/>
</dbReference>
<organism evidence="14 15">
    <name type="scientific">Winkia neuii</name>
    <dbReference type="NCBI Taxonomy" id="33007"/>
    <lineage>
        <taxon>Bacteria</taxon>
        <taxon>Bacillati</taxon>
        <taxon>Actinomycetota</taxon>
        <taxon>Actinomycetes</taxon>
        <taxon>Actinomycetales</taxon>
        <taxon>Actinomycetaceae</taxon>
        <taxon>Winkia</taxon>
    </lineage>
</organism>
<dbReference type="InterPro" id="IPR050547">
    <property type="entry name" value="DEAD_box_RNA_helicases"/>
</dbReference>
<feature type="domain" description="DEAD-box RNA helicase Q" evidence="13">
    <location>
        <begin position="4"/>
        <end position="32"/>
    </location>
</feature>
<dbReference type="PANTHER" id="PTHR47963:SF8">
    <property type="entry name" value="ATP-DEPENDENT RNA HELICASE DEAD"/>
    <property type="match status" value="1"/>
</dbReference>
<dbReference type="GO" id="GO:0005524">
    <property type="term" value="F:ATP binding"/>
    <property type="evidence" value="ECO:0007669"/>
    <property type="project" value="UniProtKB-KW"/>
</dbReference>
<dbReference type="Gene3D" id="3.30.70.330">
    <property type="match status" value="1"/>
</dbReference>
<dbReference type="EC" id="3.6.4.13" evidence="1"/>
<proteinExistence type="inferred from homology"/>
<evidence type="ECO:0000259" key="12">
    <source>
        <dbReference type="PROSITE" id="PS51194"/>
    </source>
</evidence>
<dbReference type="GO" id="GO:0033592">
    <property type="term" value="F:RNA strand annealing activity"/>
    <property type="evidence" value="ECO:0007669"/>
    <property type="project" value="TreeGrafter"/>
</dbReference>
<dbReference type="Pfam" id="PF00270">
    <property type="entry name" value="DEAD"/>
    <property type="match status" value="1"/>
</dbReference>
<dbReference type="Proteomes" id="UP000235122">
    <property type="component" value="Unassembled WGS sequence"/>
</dbReference>
<dbReference type="CDD" id="cd00268">
    <property type="entry name" value="DEADc"/>
    <property type="match status" value="1"/>
</dbReference>
<evidence type="ECO:0000256" key="8">
    <source>
        <dbReference type="PROSITE-ProRule" id="PRU00552"/>
    </source>
</evidence>
<feature type="short sequence motif" description="Q motif" evidence="8">
    <location>
        <begin position="4"/>
        <end position="32"/>
    </location>
</feature>
<feature type="domain" description="Helicase ATP-binding" evidence="11">
    <location>
        <begin position="35"/>
        <end position="204"/>
    </location>
</feature>
<dbReference type="InterPro" id="IPR011545">
    <property type="entry name" value="DEAD/DEAH_box_helicase_dom"/>
</dbReference>
<comment type="caution">
    <text evidence="14">The sequence shown here is derived from an EMBL/GenBank/DDBJ whole genome shotgun (WGS) entry which is preliminary data.</text>
</comment>
<evidence type="ECO:0000256" key="1">
    <source>
        <dbReference type="ARBA" id="ARBA00012552"/>
    </source>
</evidence>
<evidence type="ECO:0000256" key="4">
    <source>
        <dbReference type="ARBA" id="ARBA00022801"/>
    </source>
</evidence>
<dbReference type="Pfam" id="PF00271">
    <property type="entry name" value="Helicase_C"/>
    <property type="match status" value="1"/>
</dbReference>
<keyword evidence="5 9" id="KW-0347">Helicase</keyword>
<evidence type="ECO:0000256" key="3">
    <source>
        <dbReference type="ARBA" id="ARBA00022741"/>
    </source>
</evidence>
<dbReference type="InterPro" id="IPR014001">
    <property type="entry name" value="Helicase_ATP-bd"/>
</dbReference>
<dbReference type="PROSITE" id="PS51192">
    <property type="entry name" value="HELICASE_ATP_BIND_1"/>
    <property type="match status" value="1"/>
</dbReference>
<comment type="similarity">
    <text evidence="9">Belongs to the DEAD box helicase family.</text>
</comment>
<keyword evidence="7" id="KW-0346">Stress response</keyword>
<keyword evidence="2" id="KW-0963">Cytoplasm</keyword>
<dbReference type="SUPFAM" id="SSF52540">
    <property type="entry name" value="P-loop containing nucleoside triphosphate hydrolases"/>
    <property type="match status" value="1"/>
</dbReference>
<feature type="domain" description="Helicase C-terminal" evidence="12">
    <location>
        <begin position="231"/>
        <end position="375"/>
    </location>
</feature>
<dbReference type="STRING" id="33007.HMPREF3198_02177"/>
<name>A0A2I1ILF8_9ACTO</name>
<keyword evidence="3 9" id="KW-0547">Nucleotide-binding</keyword>